<accession>A0A8K0ITM4</accession>
<dbReference type="EMBL" id="CM017884">
    <property type="protein sequence ID" value="KAG1366920.1"/>
    <property type="molecule type" value="Genomic_DNA"/>
</dbReference>
<keyword evidence="2" id="KW-1185">Reference proteome</keyword>
<evidence type="ECO:0000313" key="1">
    <source>
        <dbReference type="EMBL" id="KAG1366920.1"/>
    </source>
</evidence>
<protein>
    <submittedName>
        <fullName evidence="1">Uncharacterized protein</fullName>
    </submittedName>
</protein>
<dbReference type="Proteomes" id="UP000797356">
    <property type="component" value="Chromosome 13"/>
</dbReference>
<name>A0A8K0ITM4_COCNU</name>
<sequence>MMLSSLLARRGWPCLRSTGEGEETITELEKELDLREPAIMALEEKRIVVEEATKAAEEKATTIEATVQDAITQVISDFRNS</sequence>
<reference evidence="1" key="1">
    <citation type="journal article" date="2017" name="Gigascience">
        <title>The genome draft of coconut (Cocos nucifera).</title>
        <authorList>
            <person name="Xiao Y."/>
            <person name="Xu P."/>
            <person name="Fan H."/>
            <person name="Baudouin L."/>
            <person name="Xia W."/>
            <person name="Bocs S."/>
            <person name="Xu J."/>
            <person name="Li Q."/>
            <person name="Guo A."/>
            <person name="Zhou L."/>
            <person name="Li J."/>
            <person name="Wu Y."/>
            <person name="Ma Z."/>
            <person name="Armero A."/>
            <person name="Issali A.E."/>
            <person name="Liu N."/>
            <person name="Peng M."/>
            <person name="Yang Y."/>
        </authorList>
    </citation>
    <scope>NUCLEOTIDE SEQUENCE</scope>
    <source>
        <tissue evidence="1">Spear leaf of Hainan Tall coconut</tissue>
    </source>
</reference>
<comment type="caution">
    <text evidence="1">The sequence shown here is derived from an EMBL/GenBank/DDBJ whole genome shotgun (WGS) entry which is preliminary data.</text>
</comment>
<reference evidence="1" key="2">
    <citation type="submission" date="2019-07" db="EMBL/GenBank/DDBJ databases">
        <authorList>
            <person name="Yang Y."/>
            <person name="Bocs S."/>
            <person name="Baudouin L."/>
        </authorList>
    </citation>
    <scope>NUCLEOTIDE SEQUENCE</scope>
    <source>
        <tissue evidence="1">Spear leaf of Hainan Tall coconut</tissue>
    </source>
</reference>
<proteinExistence type="predicted"/>
<organism evidence="1 2">
    <name type="scientific">Cocos nucifera</name>
    <name type="common">Coconut palm</name>
    <dbReference type="NCBI Taxonomy" id="13894"/>
    <lineage>
        <taxon>Eukaryota</taxon>
        <taxon>Viridiplantae</taxon>
        <taxon>Streptophyta</taxon>
        <taxon>Embryophyta</taxon>
        <taxon>Tracheophyta</taxon>
        <taxon>Spermatophyta</taxon>
        <taxon>Magnoliopsida</taxon>
        <taxon>Liliopsida</taxon>
        <taxon>Arecaceae</taxon>
        <taxon>Arecoideae</taxon>
        <taxon>Cocoseae</taxon>
        <taxon>Attaleinae</taxon>
        <taxon>Cocos</taxon>
    </lineage>
</organism>
<gene>
    <name evidence="1" type="ORF">COCNU_13G007100</name>
</gene>
<evidence type="ECO:0000313" key="2">
    <source>
        <dbReference type="Proteomes" id="UP000797356"/>
    </source>
</evidence>
<dbReference type="AlphaFoldDB" id="A0A8K0ITM4"/>